<keyword evidence="3" id="KW-0677">Repeat</keyword>
<evidence type="ECO:0000313" key="5">
    <source>
        <dbReference type="EMBL" id="MEC5388200.1"/>
    </source>
</evidence>
<protein>
    <submittedName>
        <fullName evidence="5">Acetyltransferase</fullName>
    </submittedName>
</protein>
<keyword evidence="4" id="KW-0012">Acyltransferase</keyword>
<dbReference type="EMBL" id="JAYXHS010000005">
    <property type="protein sequence ID" value="MEC5388200.1"/>
    <property type="molecule type" value="Genomic_DNA"/>
</dbReference>
<evidence type="ECO:0000256" key="3">
    <source>
        <dbReference type="ARBA" id="ARBA00022737"/>
    </source>
</evidence>
<organism evidence="5 6">
    <name type="scientific">Uliginosibacterium silvisoli</name>
    <dbReference type="NCBI Taxonomy" id="3114758"/>
    <lineage>
        <taxon>Bacteria</taxon>
        <taxon>Pseudomonadati</taxon>
        <taxon>Pseudomonadota</taxon>
        <taxon>Betaproteobacteria</taxon>
        <taxon>Rhodocyclales</taxon>
        <taxon>Zoogloeaceae</taxon>
        <taxon>Uliginosibacterium</taxon>
    </lineage>
</organism>
<reference evidence="5 6" key="1">
    <citation type="submission" date="2024-01" db="EMBL/GenBank/DDBJ databases">
        <title>Uliginosibacterium soil sp. nov.</title>
        <authorList>
            <person name="Lv Y."/>
        </authorList>
    </citation>
    <scope>NUCLEOTIDE SEQUENCE [LARGE SCALE GENOMIC DNA]</scope>
    <source>
        <strain evidence="5 6">H3</strain>
    </source>
</reference>
<evidence type="ECO:0000313" key="6">
    <source>
        <dbReference type="Proteomes" id="UP001331561"/>
    </source>
</evidence>
<dbReference type="InterPro" id="IPR011004">
    <property type="entry name" value="Trimer_LpxA-like_sf"/>
</dbReference>
<dbReference type="PROSITE" id="PS00101">
    <property type="entry name" value="HEXAPEP_TRANSFERASES"/>
    <property type="match status" value="1"/>
</dbReference>
<comment type="caution">
    <text evidence="5">The sequence shown here is derived from an EMBL/GenBank/DDBJ whole genome shotgun (WGS) entry which is preliminary data.</text>
</comment>
<dbReference type="Pfam" id="PF00132">
    <property type="entry name" value="Hexapep"/>
    <property type="match status" value="1"/>
</dbReference>
<evidence type="ECO:0000256" key="4">
    <source>
        <dbReference type="ARBA" id="ARBA00023315"/>
    </source>
</evidence>
<dbReference type="SUPFAM" id="SSF51161">
    <property type="entry name" value="Trimeric LpxA-like enzymes"/>
    <property type="match status" value="1"/>
</dbReference>
<dbReference type="PANTHER" id="PTHR43300:SF4">
    <property type="entry name" value="ACYL-[ACYL-CARRIER-PROTEIN]--UDP-N-ACETYLGLUCOSAMINE O-ACYLTRANSFERASE"/>
    <property type="match status" value="1"/>
</dbReference>
<dbReference type="InterPro" id="IPR050179">
    <property type="entry name" value="Trans_hexapeptide_repeat"/>
</dbReference>
<sequence length="229" mass="25560">MNTPKKTRKLIIVGDSAFAEIAHEYFEVDSDYEVVAFSVETPYLKQTEVHGLPCVAFEDIETRYAPADHSIFVAATYTQLNRLRTRLAAAAKAKGYKLASYVSTRSFVWRNVEIGEHCFIFEDNTIQPYVKIRDNNVLWSGNHIGHHSTIHENCFIASHAVVSGFCEIGANTFLGVNVTIANNVNIGKDNWIGLGVTIARSTPDNTLYKGDRPTPADIGTRQFFKLAED</sequence>
<name>A0ABU6KB73_9RHOO</name>
<gene>
    <name evidence="5" type="ORF">VVD49_20870</name>
</gene>
<dbReference type="InterPro" id="IPR020019">
    <property type="entry name" value="AcTrfase_PglD-like"/>
</dbReference>
<dbReference type="InterPro" id="IPR001451">
    <property type="entry name" value="Hexapep"/>
</dbReference>
<proteinExistence type="inferred from homology"/>
<keyword evidence="2" id="KW-0808">Transferase</keyword>
<dbReference type="Gene3D" id="2.160.10.10">
    <property type="entry name" value="Hexapeptide repeat proteins"/>
    <property type="match status" value="1"/>
</dbReference>
<comment type="similarity">
    <text evidence="1">Belongs to the transferase hexapeptide repeat family.</text>
</comment>
<keyword evidence="6" id="KW-1185">Reference proteome</keyword>
<evidence type="ECO:0000256" key="1">
    <source>
        <dbReference type="ARBA" id="ARBA00007274"/>
    </source>
</evidence>
<accession>A0ABU6KB73</accession>
<dbReference type="PANTHER" id="PTHR43300">
    <property type="entry name" value="ACETYLTRANSFERASE"/>
    <property type="match status" value="1"/>
</dbReference>
<dbReference type="InterPro" id="IPR018357">
    <property type="entry name" value="Hexapep_transf_CS"/>
</dbReference>
<evidence type="ECO:0000256" key="2">
    <source>
        <dbReference type="ARBA" id="ARBA00022679"/>
    </source>
</evidence>
<dbReference type="CDD" id="cd03360">
    <property type="entry name" value="LbH_AT_putative"/>
    <property type="match status" value="1"/>
</dbReference>
<dbReference type="Proteomes" id="UP001331561">
    <property type="component" value="Unassembled WGS sequence"/>
</dbReference>
<dbReference type="RefSeq" id="WP_327601175.1">
    <property type="nucleotide sequence ID" value="NZ_JAYXHS010000005.1"/>
</dbReference>